<dbReference type="InterPro" id="IPR049704">
    <property type="entry name" value="Aminotrans_3_PPA_site"/>
</dbReference>
<dbReference type="GO" id="GO:0042802">
    <property type="term" value="F:identical protein binding"/>
    <property type="evidence" value="ECO:0007669"/>
    <property type="project" value="TreeGrafter"/>
</dbReference>
<comment type="similarity">
    <text evidence="5">Belongs to the class-III pyridoxal-phosphate-dependent aminotransferase family.</text>
</comment>
<dbReference type="EMBL" id="CP003345">
    <property type="protein sequence ID" value="AFM06367.1"/>
    <property type="molecule type" value="Genomic_DNA"/>
</dbReference>
<dbReference type="HOGENOM" id="CLU_016922_10_1_10"/>
<dbReference type="Pfam" id="PF00202">
    <property type="entry name" value="Aminotran_3"/>
    <property type="match status" value="1"/>
</dbReference>
<evidence type="ECO:0000256" key="5">
    <source>
        <dbReference type="RuleBase" id="RU003560"/>
    </source>
</evidence>
<dbReference type="PANTHER" id="PTHR11986:SF79">
    <property type="entry name" value="ACETYLORNITHINE AMINOTRANSFERASE, MITOCHONDRIAL"/>
    <property type="match status" value="1"/>
</dbReference>
<dbReference type="SUPFAM" id="SSF53383">
    <property type="entry name" value="PLP-dependent transferases"/>
    <property type="match status" value="1"/>
</dbReference>
<keyword evidence="2 6" id="KW-0032">Aminotransferase</keyword>
<dbReference type="PANTHER" id="PTHR11986">
    <property type="entry name" value="AMINOTRANSFERASE CLASS III"/>
    <property type="match status" value="1"/>
</dbReference>
<evidence type="ECO:0000256" key="1">
    <source>
        <dbReference type="ARBA" id="ARBA00001933"/>
    </source>
</evidence>
<name>I4AQY2_BERLS</name>
<evidence type="ECO:0000313" key="7">
    <source>
        <dbReference type="Proteomes" id="UP000006054"/>
    </source>
</evidence>
<dbReference type="InterPro" id="IPR015421">
    <property type="entry name" value="PyrdxlP-dep_Trfase_major"/>
</dbReference>
<organism evidence="6 7">
    <name type="scientific">Bernardetia litoralis (strain ATCC 23117 / DSM 6794 / NBRC 15988 / NCIMB 1366 / Fx l1 / Sio-4)</name>
    <name type="common">Flexibacter litoralis</name>
    <dbReference type="NCBI Taxonomy" id="880071"/>
    <lineage>
        <taxon>Bacteria</taxon>
        <taxon>Pseudomonadati</taxon>
        <taxon>Bacteroidota</taxon>
        <taxon>Cytophagia</taxon>
        <taxon>Cytophagales</taxon>
        <taxon>Bernardetiaceae</taxon>
        <taxon>Bernardetia</taxon>
    </lineage>
</organism>
<dbReference type="STRING" id="880071.Fleli_4071"/>
<accession>I4AQY2</accession>
<sequence length="376" mass="41730">MNLFDVYPKYTLSPTSAKGTFIYTDEGKKYLDLYGGHGVISIGHSHSHYVKRISEQLSKIGFYSNSIDIPIQNELAQRLTEQSGYSDYKLFLCNSGAEATENALKLASFHTKKKKVIAFKNSFHGRTAAALNVTDNPKLSAPINENNFEVKWVELNNKNQLQEALSQNDVCAVIIEGIQGVGGLDMATDEYLKFLQDECKKHDSLLILDEIQSGFGRSGKFFAHQWANIQPDLITMAKGMGNGFPIGGVLIHPKIEAHYGMLGTTFGGNHLACAASMAVLEVLENENLLENVNQISKKIIEEFKNIPSVKQVKGKGLMLGIEMPFPIKELRQKLLYDHHIFTGASANPNVLRVLPPLSVSYAEFEPFIKALHKILS</sequence>
<comment type="cofactor">
    <cofactor evidence="1">
        <name>pyridoxal 5'-phosphate</name>
        <dbReference type="ChEBI" id="CHEBI:597326"/>
    </cofactor>
</comment>
<reference evidence="7" key="1">
    <citation type="submission" date="2012-06" db="EMBL/GenBank/DDBJ databases">
        <title>The complete genome of Flexibacter litoralis DSM 6794.</title>
        <authorList>
            <person name="Lucas S."/>
            <person name="Copeland A."/>
            <person name="Lapidus A."/>
            <person name="Glavina del Rio T."/>
            <person name="Dalin E."/>
            <person name="Tice H."/>
            <person name="Bruce D."/>
            <person name="Goodwin L."/>
            <person name="Pitluck S."/>
            <person name="Peters L."/>
            <person name="Ovchinnikova G."/>
            <person name="Lu M."/>
            <person name="Kyrpides N."/>
            <person name="Mavromatis K."/>
            <person name="Ivanova N."/>
            <person name="Brettin T."/>
            <person name="Detter J.C."/>
            <person name="Han C."/>
            <person name="Larimer F."/>
            <person name="Land M."/>
            <person name="Hauser L."/>
            <person name="Markowitz V."/>
            <person name="Cheng J.-F."/>
            <person name="Hugenholtz P."/>
            <person name="Woyke T."/>
            <person name="Wu D."/>
            <person name="Spring S."/>
            <person name="Lang E."/>
            <person name="Kopitz M."/>
            <person name="Brambilla E."/>
            <person name="Klenk H.-P."/>
            <person name="Eisen J.A."/>
        </authorList>
    </citation>
    <scope>NUCLEOTIDE SEQUENCE [LARGE SCALE GENOMIC DNA]</scope>
    <source>
        <strain evidence="7">ATCC 23117 / DSM 6794 / NBRC 15988 / NCIMB 1366 / Sio-4</strain>
    </source>
</reference>
<dbReference type="OrthoDB" id="9807885at2"/>
<keyword evidence="3 6" id="KW-0808">Transferase</keyword>
<dbReference type="FunFam" id="3.40.640.10:FF:000004">
    <property type="entry name" value="Acetylornithine aminotransferase"/>
    <property type="match status" value="1"/>
</dbReference>
<dbReference type="eggNOG" id="COG4992">
    <property type="taxonomic scope" value="Bacteria"/>
</dbReference>
<proteinExistence type="inferred from homology"/>
<protein>
    <submittedName>
        <fullName evidence="6">Ornithine/acetylornithine aminotransferase</fullName>
    </submittedName>
</protein>
<dbReference type="InterPro" id="IPR015424">
    <property type="entry name" value="PyrdxlP-dep_Trfase"/>
</dbReference>
<evidence type="ECO:0000313" key="6">
    <source>
        <dbReference type="EMBL" id="AFM06367.1"/>
    </source>
</evidence>
<dbReference type="PROSITE" id="PS00600">
    <property type="entry name" value="AA_TRANSFER_CLASS_3"/>
    <property type="match status" value="1"/>
</dbReference>
<keyword evidence="4 5" id="KW-0663">Pyridoxal phosphate</keyword>
<keyword evidence="7" id="KW-1185">Reference proteome</keyword>
<dbReference type="InterPro" id="IPR015422">
    <property type="entry name" value="PyrdxlP-dep_Trfase_small"/>
</dbReference>
<dbReference type="Proteomes" id="UP000006054">
    <property type="component" value="Chromosome"/>
</dbReference>
<dbReference type="InterPro" id="IPR050103">
    <property type="entry name" value="Class-III_PLP-dep_AT"/>
</dbReference>
<dbReference type="Gene3D" id="3.40.640.10">
    <property type="entry name" value="Type I PLP-dependent aspartate aminotransferase-like (Major domain)"/>
    <property type="match status" value="1"/>
</dbReference>
<evidence type="ECO:0000256" key="3">
    <source>
        <dbReference type="ARBA" id="ARBA00022679"/>
    </source>
</evidence>
<dbReference type="Gene3D" id="3.90.1150.10">
    <property type="entry name" value="Aspartate Aminotransferase, domain 1"/>
    <property type="match status" value="1"/>
</dbReference>
<dbReference type="AlphaFoldDB" id="I4AQY2"/>
<dbReference type="PATRIC" id="fig|880071.3.peg.4072"/>
<dbReference type="RefSeq" id="WP_014799790.1">
    <property type="nucleotide sequence ID" value="NC_018018.1"/>
</dbReference>
<dbReference type="GO" id="GO:0008483">
    <property type="term" value="F:transaminase activity"/>
    <property type="evidence" value="ECO:0007669"/>
    <property type="project" value="UniProtKB-KW"/>
</dbReference>
<dbReference type="CDD" id="cd00610">
    <property type="entry name" value="OAT_like"/>
    <property type="match status" value="1"/>
</dbReference>
<gene>
    <name evidence="6" type="ordered locus">Fleli_4071</name>
</gene>
<dbReference type="PIRSF" id="PIRSF000521">
    <property type="entry name" value="Transaminase_4ab_Lys_Orn"/>
    <property type="match status" value="1"/>
</dbReference>
<dbReference type="InterPro" id="IPR005814">
    <property type="entry name" value="Aminotrans_3"/>
</dbReference>
<evidence type="ECO:0000256" key="4">
    <source>
        <dbReference type="ARBA" id="ARBA00022898"/>
    </source>
</evidence>
<dbReference type="KEGG" id="fli:Fleli_4071"/>
<dbReference type="GO" id="GO:0030170">
    <property type="term" value="F:pyridoxal phosphate binding"/>
    <property type="evidence" value="ECO:0007669"/>
    <property type="project" value="InterPro"/>
</dbReference>
<evidence type="ECO:0000256" key="2">
    <source>
        <dbReference type="ARBA" id="ARBA00022576"/>
    </source>
</evidence>